<gene>
    <name evidence="1" type="ORF">Q8F55_008174</name>
</gene>
<dbReference type="Proteomes" id="UP001565368">
    <property type="component" value="Unassembled WGS sequence"/>
</dbReference>
<name>A0ABR3PVP0_9TREE</name>
<evidence type="ECO:0000313" key="1">
    <source>
        <dbReference type="EMBL" id="KAL1406474.1"/>
    </source>
</evidence>
<comment type="caution">
    <text evidence="1">The sequence shown here is derived from an EMBL/GenBank/DDBJ whole genome shotgun (WGS) entry which is preliminary data.</text>
</comment>
<dbReference type="RefSeq" id="XP_069206418.1">
    <property type="nucleotide sequence ID" value="XM_069356577.1"/>
</dbReference>
<reference evidence="1 2" key="1">
    <citation type="submission" date="2023-08" db="EMBL/GenBank/DDBJ databases">
        <title>Annotated Genome Sequence of Vanrija albida AlHP1.</title>
        <authorList>
            <person name="Herzog R."/>
        </authorList>
    </citation>
    <scope>NUCLEOTIDE SEQUENCE [LARGE SCALE GENOMIC DNA]</scope>
    <source>
        <strain evidence="1 2">AlHP1</strain>
    </source>
</reference>
<sequence length="216" mass="24080">MGYALYTAHYPAGRHARSPSLTAASLRRSRDTRWGAGLLETLRESVYPFLGAEERRRLSVSASRADGLLAAPVPALIRTKADAVRCLRAFTGPRFHPWVAGAARKANLRYPALVVLSYVDIKIRAGKSRAGVRAKLERIEIELPGYYQVYGMVRDLRRLGPSRKLDVPWPPRYDEHAAAARAAMEFDPPARLSANMVRREVMWWEARDLGAGAGAR</sequence>
<dbReference type="EMBL" id="JBBXJM010000006">
    <property type="protein sequence ID" value="KAL1406474.1"/>
    <property type="molecule type" value="Genomic_DNA"/>
</dbReference>
<organism evidence="1 2">
    <name type="scientific">Vanrija albida</name>
    <dbReference type="NCBI Taxonomy" id="181172"/>
    <lineage>
        <taxon>Eukaryota</taxon>
        <taxon>Fungi</taxon>
        <taxon>Dikarya</taxon>
        <taxon>Basidiomycota</taxon>
        <taxon>Agaricomycotina</taxon>
        <taxon>Tremellomycetes</taxon>
        <taxon>Trichosporonales</taxon>
        <taxon>Trichosporonaceae</taxon>
        <taxon>Vanrija</taxon>
    </lineage>
</organism>
<protein>
    <submittedName>
        <fullName evidence="1">Uncharacterized protein</fullName>
    </submittedName>
</protein>
<keyword evidence="2" id="KW-1185">Reference proteome</keyword>
<evidence type="ECO:0000313" key="2">
    <source>
        <dbReference type="Proteomes" id="UP001565368"/>
    </source>
</evidence>
<accession>A0ABR3PVP0</accession>
<proteinExistence type="predicted"/>
<dbReference type="GeneID" id="95989217"/>